<dbReference type="InterPro" id="IPR002490">
    <property type="entry name" value="V-ATPase_116kDa_su"/>
</dbReference>
<dbReference type="GO" id="GO:0051117">
    <property type="term" value="F:ATPase binding"/>
    <property type="evidence" value="ECO:0007669"/>
    <property type="project" value="TreeGrafter"/>
</dbReference>
<evidence type="ECO:0000256" key="3">
    <source>
        <dbReference type="ARBA" id="ARBA00022448"/>
    </source>
</evidence>
<comment type="caution">
    <text evidence="9">The sequence shown here is derived from an EMBL/GenBank/DDBJ whole genome shotgun (WGS) entry which is preliminary data.</text>
</comment>
<feature type="transmembrane region" description="Helical" evidence="8">
    <location>
        <begin position="399"/>
        <end position="421"/>
    </location>
</feature>
<dbReference type="PANTHER" id="PTHR11629">
    <property type="entry name" value="VACUOLAR PROTON ATPASES"/>
    <property type="match status" value="1"/>
</dbReference>
<feature type="transmembrane region" description="Helical" evidence="8">
    <location>
        <begin position="545"/>
        <end position="569"/>
    </location>
</feature>
<name>A0A081N540_9GAMM</name>
<evidence type="ECO:0008006" key="11">
    <source>
        <dbReference type="Google" id="ProtNLM"/>
    </source>
</evidence>
<keyword evidence="6" id="KW-0406">Ion transport</keyword>
<dbReference type="EMBL" id="JOKG01000003">
    <property type="protein sequence ID" value="KEQ13563.1"/>
    <property type="molecule type" value="Genomic_DNA"/>
</dbReference>
<dbReference type="RefSeq" id="WP_034876518.1">
    <property type="nucleotide sequence ID" value="NZ_JOKG01000003.1"/>
</dbReference>
<evidence type="ECO:0000313" key="10">
    <source>
        <dbReference type="Proteomes" id="UP000028006"/>
    </source>
</evidence>
<feature type="transmembrane region" description="Helical" evidence="8">
    <location>
        <begin position="313"/>
        <end position="343"/>
    </location>
</feature>
<feature type="transmembrane region" description="Helical" evidence="8">
    <location>
        <begin position="428"/>
        <end position="448"/>
    </location>
</feature>
<comment type="subcellular location">
    <subcellularLocation>
        <location evidence="1">Membrane</location>
        <topology evidence="1">Multi-pass membrane protein</topology>
    </subcellularLocation>
</comment>
<evidence type="ECO:0000256" key="7">
    <source>
        <dbReference type="ARBA" id="ARBA00023136"/>
    </source>
</evidence>
<proteinExistence type="inferred from homology"/>
<organism evidence="9 10">
    <name type="scientific">Endozoicomonas montiporae</name>
    <dbReference type="NCBI Taxonomy" id="1027273"/>
    <lineage>
        <taxon>Bacteria</taxon>
        <taxon>Pseudomonadati</taxon>
        <taxon>Pseudomonadota</taxon>
        <taxon>Gammaproteobacteria</taxon>
        <taxon>Oceanospirillales</taxon>
        <taxon>Endozoicomonadaceae</taxon>
        <taxon>Endozoicomonas</taxon>
    </lineage>
</organism>
<dbReference type="GO" id="GO:0046961">
    <property type="term" value="F:proton-transporting ATPase activity, rotational mechanism"/>
    <property type="evidence" value="ECO:0007669"/>
    <property type="project" value="InterPro"/>
</dbReference>
<evidence type="ECO:0000256" key="5">
    <source>
        <dbReference type="ARBA" id="ARBA00022989"/>
    </source>
</evidence>
<accession>A0A081N540</accession>
<reference evidence="9 10" key="1">
    <citation type="submission" date="2014-06" db="EMBL/GenBank/DDBJ databases">
        <title>Whole Genome Sequences of Three Symbiotic Endozoicomonas Bacteria.</title>
        <authorList>
            <person name="Neave M.J."/>
            <person name="Apprill A."/>
            <person name="Voolstra C.R."/>
        </authorList>
    </citation>
    <scope>NUCLEOTIDE SEQUENCE [LARGE SCALE GENOMIC DNA]</scope>
    <source>
        <strain evidence="9 10">LMG 24815</strain>
    </source>
</reference>
<feature type="transmembrane region" description="Helical" evidence="8">
    <location>
        <begin position="460"/>
        <end position="477"/>
    </location>
</feature>
<feature type="transmembrane region" description="Helical" evidence="8">
    <location>
        <begin position="355"/>
        <end position="379"/>
    </location>
</feature>
<dbReference type="PANTHER" id="PTHR11629:SF63">
    <property type="entry name" value="V-TYPE PROTON ATPASE SUBUNIT A"/>
    <property type="match status" value="1"/>
</dbReference>
<evidence type="ECO:0000313" key="9">
    <source>
        <dbReference type="EMBL" id="KEQ13563.1"/>
    </source>
</evidence>
<evidence type="ECO:0000256" key="1">
    <source>
        <dbReference type="ARBA" id="ARBA00004141"/>
    </source>
</evidence>
<dbReference type="Proteomes" id="UP000028006">
    <property type="component" value="Unassembled WGS sequence"/>
</dbReference>
<keyword evidence="5 8" id="KW-1133">Transmembrane helix</keyword>
<dbReference type="GO" id="GO:0016471">
    <property type="term" value="C:vacuolar proton-transporting V-type ATPase complex"/>
    <property type="evidence" value="ECO:0007669"/>
    <property type="project" value="TreeGrafter"/>
</dbReference>
<evidence type="ECO:0000256" key="6">
    <source>
        <dbReference type="ARBA" id="ARBA00023065"/>
    </source>
</evidence>
<evidence type="ECO:0000256" key="4">
    <source>
        <dbReference type="ARBA" id="ARBA00022692"/>
    </source>
</evidence>
<keyword evidence="3" id="KW-0813">Transport</keyword>
<protein>
    <recommendedName>
        <fullName evidence="11">ATP synthase subunit I</fullName>
    </recommendedName>
</protein>
<dbReference type="AlphaFoldDB" id="A0A081N540"/>
<comment type="similarity">
    <text evidence="2">Belongs to the V-ATPase 116 kDa subunit family.</text>
</comment>
<keyword evidence="7 8" id="KW-0472">Membrane</keyword>
<evidence type="ECO:0000256" key="8">
    <source>
        <dbReference type="SAM" id="Phobius"/>
    </source>
</evidence>
<evidence type="ECO:0000256" key="2">
    <source>
        <dbReference type="ARBA" id="ARBA00009904"/>
    </source>
</evidence>
<dbReference type="eggNOG" id="COG1269">
    <property type="taxonomic scope" value="Bacteria"/>
</dbReference>
<keyword evidence="4 8" id="KW-0812">Transmembrane</keyword>
<dbReference type="GO" id="GO:0007035">
    <property type="term" value="P:vacuolar acidification"/>
    <property type="evidence" value="ECO:0007669"/>
    <property type="project" value="TreeGrafter"/>
</dbReference>
<keyword evidence="10" id="KW-1185">Reference proteome</keyword>
<dbReference type="GO" id="GO:0033179">
    <property type="term" value="C:proton-transporting V-type ATPase, V0 domain"/>
    <property type="evidence" value="ECO:0007669"/>
    <property type="project" value="InterPro"/>
</dbReference>
<sequence>MAIKQLKKITLYGQSQDKAHVLQGLQAMGCLHLIPLTDQPAEASVRMQPAEASEALAWLERAPRARRQVKDKSAADIDTIVREVLVNKSSTREVSDARDKLEERIREVRPWGEFHFPELSELSGQRLWFYALPQGDLPALDDIELPWQLMAKDDRQKMAYVIVISEQEPAEDLLPVARSHVGIVPLSRLEDELEESEQLLEDLFAEREALTRWNYLLSQAVAAKQDAAELAEAQSGTLDEQAFFLVQGWMPESEQQAAEAFCIENGVAALFEEPTENDQPPTLLEKTPGTGGGADALGFFQTPNYRAWDPGNVVFYSFSLFFGMIMSDVMYSFLFGLIVFMFRGKLKKSEAGSRLMNLAYFMSAVGIVWGAMIGSYFGASPGGGILDSIAFVDLNDYNAMMKLSVFIGVAHLMVANIMTAWVNRSSSFALSPLGWALVMGGGLSIWLGMTGTLPEVFADLAGPGMMILGGAFVFLFTSTRKVRSAGDLFLRGLDGLKAVYSITSAFGDVLSYMRLFALGLSGASLAMTFNSLAMGVLHSSPVSGVLFAGLILLLGHVLNFALCIMSGVVHGMRLNVIEFVNWGLSDEGYPFKAFSKKED</sequence>
<gene>
    <name evidence="9" type="ORF">GZ77_14645</name>
</gene>